<protein>
    <submittedName>
        <fullName evidence="2">Ergochrome gene cluster protein</fullName>
    </submittedName>
</protein>
<keyword evidence="3" id="KW-1185">Reference proteome</keyword>
<dbReference type="PANTHER" id="PTHR33053:SF25">
    <property type="entry name" value="TRANSPOSASE DOMAIN-CONTAINING PROTEIN"/>
    <property type="match status" value="1"/>
</dbReference>
<feature type="non-terminal residue" evidence="2">
    <location>
        <position position="1"/>
    </location>
</feature>
<evidence type="ECO:0000313" key="3">
    <source>
        <dbReference type="Proteomes" id="UP001219518"/>
    </source>
</evidence>
<proteinExistence type="predicted"/>
<evidence type="ECO:0000256" key="1">
    <source>
        <dbReference type="SAM" id="MobiDB-lite"/>
    </source>
</evidence>
<feature type="compositionally biased region" description="Basic residues" evidence="1">
    <location>
        <begin position="1"/>
        <end position="10"/>
    </location>
</feature>
<name>A0AAE1HBU1_9NEOP</name>
<accession>A0AAE1HBU1</accession>
<dbReference type="PANTHER" id="PTHR33053">
    <property type="entry name" value="PROTEIN, PUTATIVE-RELATED"/>
    <property type="match status" value="1"/>
</dbReference>
<reference evidence="2" key="1">
    <citation type="submission" date="2021-07" db="EMBL/GenBank/DDBJ databases">
        <authorList>
            <person name="Catto M.A."/>
            <person name="Jacobson A."/>
            <person name="Kennedy G."/>
            <person name="Labadie P."/>
            <person name="Hunt B.G."/>
            <person name="Srinivasan R."/>
        </authorList>
    </citation>
    <scope>NUCLEOTIDE SEQUENCE</scope>
    <source>
        <strain evidence="2">PL_HMW_Pooled</strain>
        <tissue evidence="2">Head</tissue>
    </source>
</reference>
<evidence type="ECO:0000313" key="2">
    <source>
        <dbReference type="EMBL" id="KAK3918524.1"/>
    </source>
</evidence>
<sequence length="383" mass="43376">TDQRRRNRLHTTKEIAKRVRNVQSSIGGGRESRSRSTSSTSSRPPNPRNKKSLTFYHSTHGDSDCFESNPSKSFADGGDQGDNSMDPAPIFSEMKRSEREGFASKEVESLFILEFLSGWARRGVSFHKIDELLACLGEVFPSLPKSRKTLLKTPRRTVVTEIGGGVMWYKGLSANFNERLSGEYLAVHKEIIFDLNMDGLELYDSYRDSFWPILGCLKDQQTPFIIGCFYGEGKPDSVDEYLADFVTEMKELKRSGFEIFGSVYPVKTRNFILDAPAKSFVKCTGHTAKTACEKCDYNRIVFDGVEGELRTDESFTERVQPLHPKGMSPLERDLGIKMVSAFRLDAMHLVHGGSFKRWVLYLVVICIAKNPQKRFICEREIGL</sequence>
<gene>
    <name evidence="2" type="ORF">KUF71_007777</name>
</gene>
<comment type="caution">
    <text evidence="2">The sequence shown here is derived from an EMBL/GenBank/DDBJ whole genome shotgun (WGS) entry which is preliminary data.</text>
</comment>
<organism evidence="2 3">
    <name type="scientific">Frankliniella fusca</name>
    <dbReference type="NCBI Taxonomy" id="407009"/>
    <lineage>
        <taxon>Eukaryota</taxon>
        <taxon>Metazoa</taxon>
        <taxon>Ecdysozoa</taxon>
        <taxon>Arthropoda</taxon>
        <taxon>Hexapoda</taxon>
        <taxon>Insecta</taxon>
        <taxon>Pterygota</taxon>
        <taxon>Neoptera</taxon>
        <taxon>Paraneoptera</taxon>
        <taxon>Thysanoptera</taxon>
        <taxon>Terebrantia</taxon>
        <taxon>Thripoidea</taxon>
        <taxon>Thripidae</taxon>
        <taxon>Frankliniella</taxon>
    </lineage>
</organism>
<feature type="region of interest" description="Disordered" evidence="1">
    <location>
        <begin position="1"/>
        <end position="89"/>
    </location>
</feature>
<dbReference type="Proteomes" id="UP001219518">
    <property type="component" value="Unassembled WGS sequence"/>
</dbReference>
<dbReference type="AlphaFoldDB" id="A0AAE1HBU1"/>
<reference evidence="2" key="2">
    <citation type="journal article" date="2023" name="BMC Genomics">
        <title>Pest status, molecular evolution, and epigenetic factors derived from the genome assembly of Frankliniella fusca, a thysanopteran phytovirus vector.</title>
        <authorList>
            <person name="Catto M.A."/>
            <person name="Labadie P.E."/>
            <person name="Jacobson A.L."/>
            <person name="Kennedy G.G."/>
            <person name="Srinivasan R."/>
            <person name="Hunt B.G."/>
        </authorList>
    </citation>
    <scope>NUCLEOTIDE SEQUENCE</scope>
    <source>
        <strain evidence="2">PL_HMW_Pooled</strain>
    </source>
</reference>
<dbReference type="EMBL" id="JAHWGI010000949">
    <property type="protein sequence ID" value="KAK3918524.1"/>
    <property type="molecule type" value="Genomic_DNA"/>
</dbReference>